<sequence>MSEWEKQEEREKAAGVRTDHFRRVHRHLSFSRLPALHNNPMAHQRLSSKKAEEIDALQQRLAAVVAAKALVSGAAGENATTAVQGEKGCSASGRDASGSTAVPVEGQSCVPCTKAGKICVMPAGVGGRACARCAKAGYRCGAEDDRPPAQARGISDFPSRPGGGQVLAALMSPDVAEVEALIIAIRSYADQQAAHSAAQHARLCEAVDCMRRIAAATQATNSVMLDFVEAYSAEAQYPRLRPPPFRVCKNRERKTGDAGGGLRNTGGNAPSPGNNGLL</sequence>
<dbReference type="Proteomes" id="UP000053820">
    <property type="component" value="Unassembled WGS sequence"/>
</dbReference>
<name>A0A0C9VH81_9AGAM</name>
<evidence type="ECO:0000313" key="3">
    <source>
        <dbReference type="Proteomes" id="UP000053820"/>
    </source>
</evidence>
<feature type="compositionally biased region" description="Polar residues" evidence="1">
    <location>
        <begin position="265"/>
        <end position="278"/>
    </location>
</feature>
<organism evidence="2 3">
    <name type="scientific">Hydnomerulius pinastri MD-312</name>
    <dbReference type="NCBI Taxonomy" id="994086"/>
    <lineage>
        <taxon>Eukaryota</taxon>
        <taxon>Fungi</taxon>
        <taxon>Dikarya</taxon>
        <taxon>Basidiomycota</taxon>
        <taxon>Agaricomycotina</taxon>
        <taxon>Agaricomycetes</taxon>
        <taxon>Agaricomycetidae</taxon>
        <taxon>Boletales</taxon>
        <taxon>Boletales incertae sedis</taxon>
        <taxon>Leucogyrophana</taxon>
    </lineage>
</organism>
<accession>A0A0C9VH81</accession>
<evidence type="ECO:0000256" key="1">
    <source>
        <dbReference type="SAM" id="MobiDB-lite"/>
    </source>
</evidence>
<gene>
    <name evidence="2" type="ORF">HYDPIDRAFT_28324</name>
</gene>
<dbReference type="AlphaFoldDB" id="A0A0C9VH81"/>
<protein>
    <submittedName>
        <fullName evidence="2">Uncharacterized protein</fullName>
    </submittedName>
</protein>
<dbReference type="EMBL" id="KN839845">
    <property type="protein sequence ID" value="KIJ64984.1"/>
    <property type="molecule type" value="Genomic_DNA"/>
</dbReference>
<keyword evidence="3" id="KW-1185">Reference proteome</keyword>
<dbReference type="HOGENOM" id="CLU_1001367_0_0_1"/>
<proteinExistence type="predicted"/>
<feature type="region of interest" description="Disordered" evidence="1">
    <location>
        <begin position="244"/>
        <end position="278"/>
    </location>
</feature>
<evidence type="ECO:0000313" key="2">
    <source>
        <dbReference type="EMBL" id="KIJ64984.1"/>
    </source>
</evidence>
<reference evidence="2 3" key="1">
    <citation type="submission" date="2014-04" db="EMBL/GenBank/DDBJ databases">
        <title>Evolutionary Origins and Diversification of the Mycorrhizal Mutualists.</title>
        <authorList>
            <consortium name="DOE Joint Genome Institute"/>
            <consortium name="Mycorrhizal Genomics Consortium"/>
            <person name="Kohler A."/>
            <person name="Kuo A."/>
            <person name="Nagy L.G."/>
            <person name="Floudas D."/>
            <person name="Copeland A."/>
            <person name="Barry K.W."/>
            <person name="Cichocki N."/>
            <person name="Veneault-Fourrey C."/>
            <person name="LaButti K."/>
            <person name="Lindquist E.A."/>
            <person name="Lipzen A."/>
            <person name="Lundell T."/>
            <person name="Morin E."/>
            <person name="Murat C."/>
            <person name="Riley R."/>
            <person name="Ohm R."/>
            <person name="Sun H."/>
            <person name="Tunlid A."/>
            <person name="Henrissat B."/>
            <person name="Grigoriev I.V."/>
            <person name="Hibbett D.S."/>
            <person name="Martin F."/>
        </authorList>
    </citation>
    <scope>NUCLEOTIDE SEQUENCE [LARGE SCALE GENOMIC DNA]</scope>
    <source>
        <strain evidence="2 3">MD-312</strain>
    </source>
</reference>